<keyword evidence="4 10" id="KW-0227">DNA damage</keyword>
<comment type="cofactor">
    <cofactor evidence="10">
        <name>[4Fe-4S] cluster</name>
        <dbReference type="ChEBI" id="CHEBI:49883"/>
    </cofactor>
    <text evidence="10">Binds 1 [4Fe-4S] cluster.</text>
</comment>
<dbReference type="AlphaFoldDB" id="A0A2H0UE79"/>
<keyword evidence="12" id="KW-0540">Nuclease</keyword>
<dbReference type="InterPro" id="IPR004036">
    <property type="entry name" value="Endonuclease-III-like_CS2"/>
</dbReference>
<accession>A0A2H0UE79</accession>
<dbReference type="SUPFAM" id="SSF48150">
    <property type="entry name" value="DNA-glycosylase"/>
    <property type="match status" value="1"/>
</dbReference>
<evidence type="ECO:0000256" key="2">
    <source>
        <dbReference type="ARBA" id="ARBA00022485"/>
    </source>
</evidence>
<dbReference type="GO" id="GO:0019104">
    <property type="term" value="F:DNA N-glycosylase activity"/>
    <property type="evidence" value="ECO:0007669"/>
    <property type="project" value="UniProtKB-UniRule"/>
</dbReference>
<keyword evidence="5 10" id="KW-0378">Hydrolase</keyword>
<organism evidence="12 13">
    <name type="scientific">Candidatus Kaiserbacteria bacterium CG10_big_fil_rev_8_21_14_0_10_47_16</name>
    <dbReference type="NCBI Taxonomy" id="1974608"/>
    <lineage>
        <taxon>Bacteria</taxon>
        <taxon>Candidatus Kaiseribacteriota</taxon>
    </lineage>
</organism>
<sequence length="207" mass="24145">MNRILRTLYPEVAIALNYTTEWECMVAVQLSAQCTDAMVNKVTEKLFKKYRTLDDYADAKQLEFEKDIFQTGFYRNKSKNIIAAARMVRDEFDGKLPHTMKEMLKIPGVARKTANVVLTTLFGVCEGIAVDTHVRRFAIRFDLSDYKDPIRIERDLMDIMPKKDWWGFNHRLVHYGRDYCKAGKHECADHPLTPIFPKALTLWPRAH</sequence>
<proteinExistence type="inferred from homology"/>
<keyword evidence="10" id="KW-0456">Lyase</keyword>
<comment type="caution">
    <text evidence="10">Lacks conserved residue(s) required for the propagation of feature annotation.</text>
</comment>
<evidence type="ECO:0000256" key="6">
    <source>
        <dbReference type="ARBA" id="ARBA00023004"/>
    </source>
</evidence>
<evidence type="ECO:0000256" key="7">
    <source>
        <dbReference type="ARBA" id="ARBA00023014"/>
    </source>
</evidence>
<dbReference type="PIRSF" id="PIRSF001435">
    <property type="entry name" value="Nth"/>
    <property type="match status" value="1"/>
</dbReference>
<comment type="similarity">
    <text evidence="1 10">Belongs to the Nth/MutY family.</text>
</comment>
<dbReference type="GO" id="GO:0051539">
    <property type="term" value="F:4 iron, 4 sulfur cluster binding"/>
    <property type="evidence" value="ECO:0007669"/>
    <property type="project" value="UniProtKB-KW"/>
</dbReference>
<evidence type="ECO:0000256" key="1">
    <source>
        <dbReference type="ARBA" id="ARBA00008343"/>
    </source>
</evidence>
<dbReference type="FunFam" id="1.10.340.30:FF:000001">
    <property type="entry name" value="Endonuclease III"/>
    <property type="match status" value="1"/>
</dbReference>
<keyword evidence="12" id="KW-0255">Endonuclease</keyword>
<evidence type="ECO:0000256" key="5">
    <source>
        <dbReference type="ARBA" id="ARBA00022801"/>
    </source>
</evidence>
<evidence type="ECO:0000313" key="13">
    <source>
        <dbReference type="Proteomes" id="UP000229344"/>
    </source>
</evidence>
<dbReference type="GO" id="GO:0006285">
    <property type="term" value="P:base-excision repair, AP site formation"/>
    <property type="evidence" value="ECO:0007669"/>
    <property type="project" value="TreeGrafter"/>
</dbReference>
<dbReference type="GO" id="GO:0046872">
    <property type="term" value="F:metal ion binding"/>
    <property type="evidence" value="ECO:0007669"/>
    <property type="project" value="UniProtKB-KW"/>
</dbReference>
<dbReference type="InterPro" id="IPR023170">
    <property type="entry name" value="HhH_base_excis_C"/>
</dbReference>
<dbReference type="Proteomes" id="UP000229344">
    <property type="component" value="Unassembled WGS sequence"/>
</dbReference>
<comment type="caution">
    <text evidence="12">The sequence shown here is derived from an EMBL/GenBank/DDBJ whole genome shotgun (WGS) entry which is preliminary data.</text>
</comment>
<evidence type="ECO:0000256" key="3">
    <source>
        <dbReference type="ARBA" id="ARBA00022723"/>
    </source>
</evidence>
<name>A0A2H0UE79_9BACT</name>
<dbReference type="EMBL" id="PFBI01000006">
    <property type="protein sequence ID" value="PIR84660.1"/>
    <property type="molecule type" value="Genomic_DNA"/>
</dbReference>
<dbReference type="GO" id="GO:0140078">
    <property type="term" value="F:class I DNA-(apurinic or apyrimidinic site) endonuclease activity"/>
    <property type="evidence" value="ECO:0007669"/>
    <property type="project" value="UniProtKB-EC"/>
</dbReference>
<dbReference type="PANTHER" id="PTHR10359">
    <property type="entry name" value="A/G-SPECIFIC ADENINE GLYCOSYLASE/ENDONUCLEASE III"/>
    <property type="match status" value="1"/>
</dbReference>
<feature type="domain" description="HhH-GPD" evidence="11">
    <location>
        <begin position="30"/>
        <end position="178"/>
    </location>
</feature>
<keyword evidence="2" id="KW-0004">4Fe-4S</keyword>
<evidence type="ECO:0000256" key="10">
    <source>
        <dbReference type="HAMAP-Rule" id="MF_00942"/>
    </source>
</evidence>
<keyword evidence="6" id="KW-0408">Iron</keyword>
<evidence type="ECO:0000256" key="4">
    <source>
        <dbReference type="ARBA" id="ARBA00022763"/>
    </source>
</evidence>
<keyword evidence="10" id="KW-0238">DNA-binding</keyword>
<keyword evidence="7" id="KW-0411">Iron-sulfur</keyword>
<keyword evidence="9 10" id="KW-0326">Glycosidase</keyword>
<protein>
    <recommendedName>
        <fullName evidence="10">Endonuclease III</fullName>
        <ecNumber evidence="10">4.2.99.18</ecNumber>
    </recommendedName>
    <alternativeName>
        <fullName evidence="10">DNA-(apurinic or apyrimidinic site) lyase</fullName>
    </alternativeName>
</protein>
<dbReference type="PANTHER" id="PTHR10359:SF18">
    <property type="entry name" value="ENDONUCLEASE III"/>
    <property type="match status" value="1"/>
</dbReference>
<evidence type="ECO:0000256" key="8">
    <source>
        <dbReference type="ARBA" id="ARBA00023204"/>
    </source>
</evidence>
<dbReference type="HAMAP" id="MF_00942">
    <property type="entry name" value="Nth"/>
    <property type="match status" value="1"/>
</dbReference>
<evidence type="ECO:0000259" key="11">
    <source>
        <dbReference type="SMART" id="SM00478"/>
    </source>
</evidence>
<gene>
    <name evidence="10 12" type="primary">nth</name>
    <name evidence="12" type="ORF">COU16_02270</name>
</gene>
<evidence type="ECO:0000313" key="12">
    <source>
        <dbReference type="EMBL" id="PIR84660.1"/>
    </source>
</evidence>
<dbReference type="EC" id="4.2.99.18" evidence="10"/>
<dbReference type="SMART" id="SM00478">
    <property type="entry name" value="ENDO3c"/>
    <property type="match status" value="1"/>
</dbReference>
<dbReference type="Pfam" id="PF00730">
    <property type="entry name" value="HhH-GPD"/>
    <property type="match status" value="1"/>
</dbReference>
<comment type="catalytic activity">
    <reaction evidence="10">
        <text>2'-deoxyribonucleotide-(2'-deoxyribose 5'-phosphate)-2'-deoxyribonucleotide-DNA = a 3'-end 2'-deoxyribonucleotide-(2,3-dehydro-2,3-deoxyribose 5'-phosphate)-DNA + a 5'-end 5'-phospho-2'-deoxyribonucleoside-DNA + H(+)</text>
        <dbReference type="Rhea" id="RHEA:66592"/>
        <dbReference type="Rhea" id="RHEA-COMP:13180"/>
        <dbReference type="Rhea" id="RHEA-COMP:16897"/>
        <dbReference type="Rhea" id="RHEA-COMP:17067"/>
        <dbReference type="ChEBI" id="CHEBI:15378"/>
        <dbReference type="ChEBI" id="CHEBI:136412"/>
        <dbReference type="ChEBI" id="CHEBI:157695"/>
        <dbReference type="ChEBI" id="CHEBI:167181"/>
        <dbReference type="EC" id="4.2.99.18"/>
    </reaction>
</comment>
<evidence type="ECO:0000256" key="9">
    <source>
        <dbReference type="ARBA" id="ARBA00023295"/>
    </source>
</evidence>
<dbReference type="InterPro" id="IPR011257">
    <property type="entry name" value="DNA_glycosylase"/>
</dbReference>
<keyword evidence="8 10" id="KW-0234">DNA repair</keyword>
<reference evidence="13" key="1">
    <citation type="submission" date="2017-09" db="EMBL/GenBank/DDBJ databases">
        <title>Depth-based differentiation of microbial function through sediment-hosted aquifers and enrichment of novel symbionts in the deep terrestrial subsurface.</title>
        <authorList>
            <person name="Probst A.J."/>
            <person name="Ladd B."/>
            <person name="Jarett J.K."/>
            <person name="Geller-Mcgrath D.E."/>
            <person name="Sieber C.M.K."/>
            <person name="Emerson J.B."/>
            <person name="Anantharaman K."/>
            <person name="Thomas B.C."/>
            <person name="Malmstrom R."/>
            <person name="Stieglmeier M."/>
            <person name="Klingl A."/>
            <person name="Woyke T."/>
            <person name="Ryan C.M."/>
            <person name="Banfield J.F."/>
        </authorList>
    </citation>
    <scope>NUCLEOTIDE SEQUENCE [LARGE SCALE GENOMIC DNA]</scope>
</reference>
<dbReference type="CDD" id="cd00056">
    <property type="entry name" value="ENDO3c"/>
    <property type="match status" value="1"/>
</dbReference>
<comment type="function">
    <text evidence="10">DNA repair enzyme that has both DNA N-glycosylase activity and AP-lyase activity. The DNA N-glycosylase activity releases various damaged pyrimidines from DNA by cleaving the N-glycosidic bond, leaving an AP (apurinic/apyrimidinic) site. The AP-lyase activity cleaves the phosphodiester bond 3' to the AP site by a beta-elimination, leaving a 3'-terminal unsaturated sugar and a product with a terminal 5'-phosphate.</text>
</comment>
<keyword evidence="3" id="KW-0479">Metal-binding</keyword>
<dbReference type="Gene3D" id="1.10.340.30">
    <property type="entry name" value="Hypothetical protein, domain 2"/>
    <property type="match status" value="1"/>
</dbReference>
<dbReference type="PROSITE" id="PS01155">
    <property type="entry name" value="ENDONUCLEASE_III_2"/>
    <property type="match status" value="1"/>
</dbReference>
<dbReference type="NCBIfam" id="TIGR01083">
    <property type="entry name" value="nth"/>
    <property type="match status" value="1"/>
</dbReference>
<dbReference type="InterPro" id="IPR005759">
    <property type="entry name" value="Nth"/>
</dbReference>
<dbReference type="Gene3D" id="1.10.1670.10">
    <property type="entry name" value="Helix-hairpin-Helix base-excision DNA repair enzymes (C-terminal)"/>
    <property type="match status" value="1"/>
</dbReference>
<dbReference type="GO" id="GO:0003677">
    <property type="term" value="F:DNA binding"/>
    <property type="evidence" value="ECO:0007669"/>
    <property type="project" value="UniProtKB-UniRule"/>
</dbReference>
<dbReference type="InterPro" id="IPR003265">
    <property type="entry name" value="HhH-GPD_domain"/>
</dbReference>